<accession>A0A7J7IPZ4</accession>
<organism evidence="3 4">
    <name type="scientific">Cyanidiococcus yangmingshanensis</name>
    <dbReference type="NCBI Taxonomy" id="2690220"/>
    <lineage>
        <taxon>Eukaryota</taxon>
        <taxon>Rhodophyta</taxon>
        <taxon>Bangiophyceae</taxon>
        <taxon>Cyanidiales</taxon>
        <taxon>Cyanidiaceae</taxon>
        <taxon>Cyanidiococcus</taxon>
    </lineage>
</organism>
<gene>
    <name evidence="3" type="ORF">F1559_005178</name>
</gene>
<protein>
    <submittedName>
        <fullName evidence="3">Uncharacterized protein</fullName>
    </submittedName>
</protein>
<feature type="signal peptide" evidence="2">
    <location>
        <begin position="1"/>
        <end position="16"/>
    </location>
</feature>
<feature type="chain" id="PRO_5029616010" evidence="2">
    <location>
        <begin position="17"/>
        <end position="204"/>
    </location>
</feature>
<dbReference type="EMBL" id="VWRR01000002">
    <property type="protein sequence ID" value="KAF6004789.1"/>
    <property type="molecule type" value="Genomic_DNA"/>
</dbReference>
<name>A0A7J7IPZ4_9RHOD</name>
<keyword evidence="4" id="KW-1185">Reference proteome</keyword>
<dbReference type="OrthoDB" id="10543933at2759"/>
<dbReference type="Proteomes" id="UP000530660">
    <property type="component" value="Unassembled WGS sequence"/>
</dbReference>
<sequence>MALQTFVLGAFELAGALEVGTCLGIGAHALNENRSRSLEALHDVLSGQVLRADRIWGGSGWILIRGGKLGKNRVPLPGPDARKSRIRNGQVPAAEGNGASSGGSAATATSHGPVSVPGRPAVHTPGGAAEKSITRTTKPHGGHTATNTQSSAASGQNISSAGARNTTKKASGSGNALSPFNLFPNHRPTRLPGPPKAFDPAIFP</sequence>
<feature type="compositionally biased region" description="Polar residues" evidence="1">
    <location>
        <begin position="144"/>
        <end position="178"/>
    </location>
</feature>
<feature type="compositionally biased region" description="Low complexity" evidence="1">
    <location>
        <begin position="93"/>
        <end position="110"/>
    </location>
</feature>
<reference evidence="3 4" key="1">
    <citation type="journal article" date="2020" name="J. Phycol.">
        <title>Comparative genome analysis reveals Cyanidiococcus gen. nov., a new extremophilic red algal genus sister to Cyanidioschyzon (Cyanidioschyzonaceae, Rhodophyta).</title>
        <authorList>
            <person name="Liu S.-L."/>
            <person name="Chiang Y.-R."/>
            <person name="Yoon H.S."/>
            <person name="Fu H.-Y."/>
        </authorList>
    </citation>
    <scope>NUCLEOTIDE SEQUENCE [LARGE SCALE GENOMIC DNA]</scope>
    <source>
        <strain evidence="3 4">THAL066</strain>
    </source>
</reference>
<evidence type="ECO:0000313" key="4">
    <source>
        <dbReference type="Proteomes" id="UP000530660"/>
    </source>
</evidence>
<dbReference type="AlphaFoldDB" id="A0A7J7IPZ4"/>
<comment type="caution">
    <text evidence="3">The sequence shown here is derived from an EMBL/GenBank/DDBJ whole genome shotgun (WGS) entry which is preliminary data.</text>
</comment>
<evidence type="ECO:0000256" key="1">
    <source>
        <dbReference type="SAM" id="MobiDB-lite"/>
    </source>
</evidence>
<feature type="region of interest" description="Disordered" evidence="1">
    <location>
        <begin position="72"/>
        <end position="204"/>
    </location>
</feature>
<evidence type="ECO:0000256" key="2">
    <source>
        <dbReference type="SAM" id="SignalP"/>
    </source>
</evidence>
<proteinExistence type="predicted"/>
<feature type="compositionally biased region" description="Pro residues" evidence="1">
    <location>
        <begin position="191"/>
        <end position="204"/>
    </location>
</feature>
<keyword evidence="2" id="KW-0732">Signal</keyword>
<evidence type="ECO:0000313" key="3">
    <source>
        <dbReference type="EMBL" id="KAF6004789.1"/>
    </source>
</evidence>